<dbReference type="AlphaFoldDB" id="C0G7R3"/>
<dbReference type="Proteomes" id="UP000003678">
    <property type="component" value="Unassembled WGS sequence"/>
</dbReference>
<sequence length="290" mass="33023">MFCRIILRKTVSHFCWKCSRCIRTGANAMADDDRPHQTLLHRLGGATYAAARPVLRHVADTLFPATCIGCRIHVSQPGTLCPQCWSGLRFIERPYCPVLGTPFGHDFGDHFLSAEAIADPPPFRRLRSAVLHRGAAQRMAVSLKFHDRTDLAPWMARWMQRAGRELLEECEVVLPVPLHRWRFWRRRFNQSAELARVLARLENRPFVPQALKRIRRTEQQVGLGAKERKRNVDGAFRVPKEHEIHISGRRVLLIDDVYTTGATVKAATRALLRGGAKSVDVLTFSRVLPD</sequence>
<protein>
    <submittedName>
        <fullName evidence="4">Protein gntX</fullName>
    </submittedName>
</protein>
<evidence type="ECO:0000313" key="5">
    <source>
        <dbReference type="Proteomes" id="UP000003678"/>
    </source>
</evidence>
<dbReference type="CDD" id="cd06223">
    <property type="entry name" value="PRTases_typeI"/>
    <property type="match status" value="1"/>
</dbReference>
<dbReference type="InterPro" id="IPR044005">
    <property type="entry name" value="DZR_2"/>
</dbReference>
<dbReference type="Gene3D" id="3.40.50.2020">
    <property type="match status" value="1"/>
</dbReference>
<proteinExistence type="inferred from homology"/>
<accession>C0G7R3</accession>
<evidence type="ECO:0000313" key="4">
    <source>
        <dbReference type="EMBL" id="EEH13954.1"/>
    </source>
</evidence>
<evidence type="ECO:0000259" key="3">
    <source>
        <dbReference type="Pfam" id="PF18912"/>
    </source>
</evidence>
<dbReference type="PANTHER" id="PTHR47505:SF1">
    <property type="entry name" value="DNA UTILIZATION PROTEIN YHGH"/>
    <property type="match status" value="1"/>
</dbReference>
<name>C0G7R3_9HYPH</name>
<dbReference type="SUPFAM" id="SSF53271">
    <property type="entry name" value="PRTase-like"/>
    <property type="match status" value="1"/>
</dbReference>
<feature type="domain" description="Double zinc ribbon" evidence="3">
    <location>
        <begin position="59"/>
        <end position="106"/>
    </location>
</feature>
<organism evidence="4 5">
    <name type="scientific">Brucella ceti str. Cudo</name>
    <dbReference type="NCBI Taxonomy" id="595497"/>
    <lineage>
        <taxon>Bacteria</taxon>
        <taxon>Pseudomonadati</taxon>
        <taxon>Pseudomonadota</taxon>
        <taxon>Alphaproteobacteria</taxon>
        <taxon>Hyphomicrobiales</taxon>
        <taxon>Brucellaceae</taxon>
        <taxon>Brucella/Ochrobactrum group</taxon>
        <taxon>Brucella</taxon>
    </lineage>
</organism>
<reference evidence="4 5" key="1">
    <citation type="submission" date="2009-03" db="EMBL/GenBank/DDBJ databases">
        <authorList>
            <person name="Setubal J.C."/>
            <person name="Boyle S."/>
            <person name="Crasta O.R."/>
            <person name="Gillespie J.J."/>
            <person name="Kenyon R.W."/>
            <person name="Lu J."/>
            <person name="Mane S."/>
            <person name="Nagrani S."/>
            <person name="Shallom J.M."/>
            <person name="Shallom S."/>
            <person name="Shukla M."/>
            <person name="Snyder E.E."/>
            <person name="Sobral B.W."/>
            <person name="Wattam A.R."/>
            <person name="Will R."/>
            <person name="Williams K."/>
            <person name="Yoo H."/>
            <person name="Bruce D.H."/>
            <person name="Detter C."/>
            <person name="Munk C."/>
            <person name="Brettin T.S."/>
            <person name="Ficht T."/>
        </authorList>
    </citation>
    <scope>NUCLEOTIDE SEQUENCE [LARGE SCALE GENOMIC DNA]</scope>
    <source>
        <strain evidence="4 5">Cudo</strain>
    </source>
</reference>
<dbReference type="Pfam" id="PF00156">
    <property type="entry name" value="Pribosyltran"/>
    <property type="match status" value="1"/>
</dbReference>
<dbReference type="EMBL" id="ACJD01000005">
    <property type="protein sequence ID" value="EEH13954.1"/>
    <property type="molecule type" value="Genomic_DNA"/>
</dbReference>
<dbReference type="InterPro" id="IPR051910">
    <property type="entry name" value="ComF/GntX_DNA_util-trans"/>
</dbReference>
<gene>
    <name evidence="4" type="ORF">BCETI_5000016</name>
</gene>
<feature type="domain" description="Phosphoribosyltransferase" evidence="2">
    <location>
        <begin position="226"/>
        <end position="283"/>
    </location>
</feature>
<evidence type="ECO:0000259" key="2">
    <source>
        <dbReference type="Pfam" id="PF00156"/>
    </source>
</evidence>
<dbReference type="Pfam" id="PF18912">
    <property type="entry name" value="DZR_2"/>
    <property type="match status" value="1"/>
</dbReference>
<dbReference type="PANTHER" id="PTHR47505">
    <property type="entry name" value="DNA UTILIZATION PROTEIN YHGH"/>
    <property type="match status" value="1"/>
</dbReference>
<comment type="similarity">
    <text evidence="1">Belongs to the ComF/GntX family.</text>
</comment>
<evidence type="ECO:0000256" key="1">
    <source>
        <dbReference type="ARBA" id="ARBA00008007"/>
    </source>
</evidence>
<dbReference type="InterPro" id="IPR029057">
    <property type="entry name" value="PRTase-like"/>
</dbReference>
<comment type="caution">
    <text evidence="4">The sequence shown here is derived from an EMBL/GenBank/DDBJ whole genome shotgun (WGS) entry which is preliminary data.</text>
</comment>
<dbReference type="InterPro" id="IPR000836">
    <property type="entry name" value="PRTase_dom"/>
</dbReference>